<reference evidence="2 3" key="1">
    <citation type="submission" date="2024-01" db="EMBL/GenBank/DDBJ databases">
        <title>Genome assemblies of Stephania.</title>
        <authorList>
            <person name="Yang L."/>
        </authorList>
    </citation>
    <scope>NUCLEOTIDE SEQUENCE [LARGE SCALE GENOMIC DNA]</scope>
    <source>
        <strain evidence="2">JXDWG</strain>
        <tissue evidence="2">Leaf</tissue>
    </source>
</reference>
<evidence type="ECO:0000256" key="1">
    <source>
        <dbReference type="SAM" id="MobiDB-lite"/>
    </source>
</evidence>
<accession>A0AAP0JEH4</accession>
<feature type="region of interest" description="Disordered" evidence="1">
    <location>
        <begin position="1"/>
        <end position="61"/>
    </location>
</feature>
<evidence type="ECO:0000313" key="3">
    <source>
        <dbReference type="Proteomes" id="UP001419268"/>
    </source>
</evidence>
<dbReference type="AlphaFoldDB" id="A0AAP0JEH4"/>
<feature type="compositionally biased region" description="Basic residues" evidence="1">
    <location>
        <begin position="39"/>
        <end position="55"/>
    </location>
</feature>
<protein>
    <submittedName>
        <fullName evidence="2">Uncharacterized protein</fullName>
    </submittedName>
</protein>
<evidence type="ECO:0000313" key="2">
    <source>
        <dbReference type="EMBL" id="KAK9131671.1"/>
    </source>
</evidence>
<sequence>MFGHGRLGLHGERREEEDGGGVSPAINFDGLGMDDKVPTPHKKKKKKKKKKKNQNRARVLW</sequence>
<organism evidence="2 3">
    <name type="scientific">Stephania cephalantha</name>
    <dbReference type="NCBI Taxonomy" id="152367"/>
    <lineage>
        <taxon>Eukaryota</taxon>
        <taxon>Viridiplantae</taxon>
        <taxon>Streptophyta</taxon>
        <taxon>Embryophyta</taxon>
        <taxon>Tracheophyta</taxon>
        <taxon>Spermatophyta</taxon>
        <taxon>Magnoliopsida</taxon>
        <taxon>Ranunculales</taxon>
        <taxon>Menispermaceae</taxon>
        <taxon>Menispermoideae</taxon>
        <taxon>Cissampelideae</taxon>
        <taxon>Stephania</taxon>
    </lineage>
</organism>
<name>A0AAP0JEH4_9MAGN</name>
<dbReference type="EMBL" id="JBBNAG010000005">
    <property type="protein sequence ID" value="KAK9131671.1"/>
    <property type="molecule type" value="Genomic_DNA"/>
</dbReference>
<keyword evidence="3" id="KW-1185">Reference proteome</keyword>
<comment type="caution">
    <text evidence="2">The sequence shown here is derived from an EMBL/GenBank/DDBJ whole genome shotgun (WGS) entry which is preliminary data.</text>
</comment>
<proteinExistence type="predicted"/>
<dbReference type="Proteomes" id="UP001419268">
    <property type="component" value="Unassembled WGS sequence"/>
</dbReference>
<gene>
    <name evidence="2" type="ORF">Scep_011199</name>
</gene>